<evidence type="ECO:0000256" key="2">
    <source>
        <dbReference type="ARBA" id="ARBA00022723"/>
    </source>
</evidence>
<evidence type="ECO:0000259" key="6">
    <source>
        <dbReference type="Pfam" id="PF14464"/>
    </source>
</evidence>
<sequence length="154" mass="17941">MIIGKTYKNIKLFFDNRLIQQLTNEGDKYYPKEYGGLLVGHYSEDNKKLFVTGSILPSKFSHSQVYFERNVYGLEEILKQIYHETGNYYVGEWHTHPNASAQYSVTDLQAMKSIANTNSVSITNPILLILSISNKELLDYQFYFLDEDKLETYE</sequence>
<protein>
    <submittedName>
        <fullName evidence="7">Mov34/MPN/PAD-1 family protein</fullName>
    </submittedName>
</protein>
<dbReference type="Proteomes" id="UP001230466">
    <property type="component" value="Unassembled WGS sequence"/>
</dbReference>
<evidence type="ECO:0000256" key="4">
    <source>
        <dbReference type="ARBA" id="ARBA00022833"/>
    </source>
</evidence>
<feature type="domain" description="JAB" evidence="6">
    <location>
        <begin position="17"/>
        <end position="131"/>
    </location>
</feature>
<evidence type="ECO:0000256" key="1">
    <source>
        <dbReference type="ARBA" id="ARBA00022670"/>
    </source>
</evidence>
<evidence type="ECO:0000256" key="3">
    <source>
        <dbReference type="ARBA" id="ARBA00022801"/>
    </source>
</evidence>
<dbReference type="GO" id="GO:0008237">
    <property type="term" value="F:metallopeptidase activity"/>
    <property type="evidence" value="ECO:0007669"/>
    <property type="project" value="UniProtKB-KW"/>
</dbReference>
<evidence type="ECO:0000256" key="5">
    <source>
        <dbReference type="ARBA" id="ARBA00023049"/>
    </source>
</evidence>
<gene>
    <name evidence="7" type="ORF">QJU78_02030</name>
</gene>
<dbReference type="Gene3D" id="3.40.140.10">
    <property type="entry name" value="Cytidine Deaminase, domain 2"/>
    <property type="match status" value="1"/>
</dbReference>
<keyword evidence="1" id="KW-0645">Protease</keyword>
<name>A0AAW8CJL0_9PAST</name>
<comment type="caution">
    <text evidence="7">The sequence shown here is derived from an EMBL/GenBank/DDBJ whole genome shotgun (WGS) entry which is preliminary data.</text>
</comment>
<dbReference type="InterPro" id="IPR028090">
    <property type="entry name" value="JAB_dom_prok"/>
</dbReference>
<proteinExistence type="predicted"/>
<keyword evidence="3" id="KW-0378">Hydrolase</keyword>
<evidence type="ECO:0000313" key="8">
    <source>
        <dbReference type="Proteomes" id="UP001230466"/>
    </source>
</evidence>
<dbReference type="SUPFAM" id="SSF102712">
    <property type="entry name" value="JAB1/MPN domain"/>
    <property type="match status" value="1"/>
</dbReference>
<keyword evidence="4" id="KW-0862">Zinc</keyword>
<organism evidence="7 8">
    <name type="scientific">Pasteurella atlantica</name>
    <dbReference type="NCBI Taxonomy" id="2827233"/>
    <lineage>
        <taxon>Bacteria</taxon>
        <taxon>Pseudomonadati</taxon>
        <taxon>Pseudomonadota</taxon>
        <taxon>Gammaproteobacteria</taxon>
        <taxon>Pasteurellales</taxon>
        <taxon>Pasteurellaceae</taxon>
        <taxon>Pasteurella</taxon>
    </lineage>
</organism>
<accession>A0AAW8CJL0</accession>
<keyword evidence="5" id="KW-0482">Metalloprotease</keyword>
<dbReference type="AlphaFoldDB" id="A0AAW8CJL0"/>
<evidence type="ECO:0000313" key="7">
    <source>
        <dbReference type="EMBL" id="MDP8186559.1"/>
    </source>
</evidence>
<dbReference type="GO" id="GO:0006508">
    <property type="term" value="P:proteolysis"/>
    <property type="evidence" value="ECO:0007669"/>
    <property type="project" value="UniProtKB-KW"/>
</dbReference>
<dbReference type="RefSeq" id="WP_211597226.1">
    <property type="nucleotide sequence ID" value="NZ_JAGRQI010000003.1"/>
</dbReference>
<dbReference type="EMBL" id="JASAYJ010000003">
    <property type="protein sequence ID" value="MDP8186559.1"/>
    <property type="molecule type" value="Genomic_DNA"/>
</dbReference>
<dbReference type="Pfam" id="PF14464">
    <property type="entry name" value="Prok-JAB"/>
    <property type="match status" value="1"/>
</dbReference>
<reference evidence="7" key="1">
    <citation type="journal article" date="2023" name="Front. Microbiol.">
        <title>Phylogeography and host specificity of Pasteurellaceae pathogenic to sea-farmed fish in the north-east Atlantic.</title>
        <authorList>
            <person name="Gulla S."/>
            <person name="Colquhoun D.J."/>
            <person name="Olsen A.B."/>
            <person name="Spilsberg B."/>
            <person name="Lagesen K."/>
            <person name="Aakesson C.P."/>
            <person name="Strom S."/>
            <person name="Manji F."/>
            <person name="Birkbeck T.H."/>
            <person name="Nilsen H.K."/>
        </authorList>
    </citation>
    <scope>NUCLEOTIDE SEQUENCE</scope>
    <source>
        <strain evidence="7">VIB1234</strain>
    </source>
</reference>
<dbReference type="GO" id="GO:0046872">
    <property type="term" value="F:metal ion binding"/>
    <property type="evidence" value="ECO:0007669"/>
    <property type="project" value="UniProtKB-KW"/>
</dbReference>
<keyword evidence="2" id="KW-0479">Metal-binding</keyword>